<feature type="region of interest" description="Disordered" evidence="1">
    <location>
        <begin position="1"/>
        <end position="21"/>
    </location>
</feature>
<evidence type="ECO:0000256" key="1">
    <source>
        <dbReference type="SAM" id="MobiDB-lite"/>
    </source>
</evidence>
<reference evidence="2" key="1">
    <citation type="submission" date="2019-12" db="EMBL/GenBank/DDBJ databases">
        <title>Viral genomes from plants on the riverside of the ancient canal in Zhenjiang city, China.</title>
        <authorList>
            <person name="Lu X."/>
            <person name="Yang X.S."/>
            <person name="Zhang W."/>
        </authorList>
    </citation>
    <scope>NUCLEOTIDE SEQUENCE</scope>
    <source>
        <strain evidence="2">Pt111-phy-9-plant 111-Phytophthora_parasitica_virus</strain>
    </source>
</reference>
<proteinExistence type="predicted"/>
<sequence length="177" mass="20658">MARTKHEAKQETNYNRGTWKRKDPMVMMPLKDVKRLQLKTRKTAARDLSKVAELMNQWVRKENSAYAEKHERYRKWVTTAKNVAADQQETIHDLSTENHRLATELDKEMTNHNLSKEHLNILADMVERVRGAAFITPQEKALVNMYKSTPVESDSDDTESDFEVDYEELLLAINPRA</sequence>
<evidence type="ECO:0000313" key="2">
    <source>
        <dbReference type="EMBL" id="QKK82949.1"/>
    </source>
</evidence>
<dbReference type="EMBL" id="MN832449">
    <property type="protein sequence ID" value="QKK82949.1"/>
    <property type="molecule type" value="Genomic_DNA"/>
</dbReference>
<name>A0A6M9BJU7_9VIRU</name>
<accession>A0A6M9BJU7</accession>
<protein>
    <submittedName>
        <fullName evidence="2">Uncharacterized protein</fullName>
    </submittedName>
</protein>
<organism evidence="2">
    <name type="scientific">Trichosanthes kirilowii parvo-like virus</name>
    <dbReference type="NCBI Taxonomy" id="2739862"/>
    <lineage>
        <taxon>Viruses</taxon>
        <taxon>Monodnaviria</taxon>
        <taxon>Shotokuvirae</taxon>
        <taxon>Cossaviricota</taxon>
        <taxon>Quintoviricetes</taxon>
        <taxon>Piccovirales</taxon>
        <taxon>Parvoviridae</taxon>
    </lineage>
</organism>
<feature type="compositionally biased region" description="Basic and acidic residues" evidence="1">
    <location>
        <begin position="1"/>
        <end position="10"/>
    </location>
</feature>